<keyword evidence="1" id="KW-0812">Transmembrane</keyword>
<evidence type="ECO:0000313" key="3">
    <source>
        <dbReference type="EMBL" id="CAB4667962.1"/>
    </source>
</evidence>
<feature type="transmembrane region" description="Helical" evidence="1">
    <location>
        <begin position="127"/>
        <end position="145"/>
    </location>
</feature>
<feature type="transmembrane region" description="Helical" evidence="1">
    <location>
        <begin position="259"/>
        <end position="279"/>
    </location>
</feature>
<dbReference type="EMBL" id="CAFBMI010000023">
    <property type="protein sequence ID" value="CAB4896480.1"/>
    <property type="molecule type" value="Genomic_DNA"/>
</dbReference>
<evidence type="ECO:0000313" key="9">
    <source>
        <dbReference type="EMBL" id="CAB5070509.1"/>
    </source>
</evidence>
<reference evidence="6" key="1">
    <citation type="submission" date="2020-05" db="EMBL/GenBank/DDBJ databases">
        <authorList>
            <person name="Chiriac C."/>
            <person name="Salcher M."/>
            <person name="Ghai R."/>
            <person name="Kavagutti S V."/>
        </authorList>
    </citation>
    <scope>NUCLEOTIDE SEQUENCE</scope>
</reference>
<dbReference type="EMBL" id="CAFBOE010000006">
    <property type="protein sequence ID" value="CAB4969009.1"/>
    <property type="molecule type" value="Genomic_DNA"/>
</dbReference>
<dbReference type="EMBL" id="CAFBJH010000050">
    <property type="protein sequence ID" value="CAB4850642.1"/>
    <property type="molecule type" value="Genomic_DNA"/>
</dbReference>
<sequence>MRTAFRWSPLVFILVGLSIFASALSFIKSEHCRGNLWSSPDVVIHACYSDIPALFTSHHLDEHQWSYQGGSTSVEYPTLMGVVMWATAWLVPSGENSPRTYFDINIFFIALLLIVSVLIIGKIRPQFAYLVPLSPALIASLYINWDLWGIATMLLAIHLFDRQKYSLSAISLAISIATKFFSILLILPAIFILWRRNEIREAARYLVVTTSVWLIINLPVILTTPKGWWTFYQLNLSRKSEWGSIWYAFSLLGFDVKNLNYISILILFAIFLAMAIYLFELSTTPTLAQVSFILMASVLCVGKVYSPQYVLWLVPLAAIAITNKKALPAFWIWQIGEGIYHIAIWEHLASGAGGHHFGLPAGGYAIAALLRAGTCAYFIGTLVALSLKNSSPQLKDGHRPVLDFLFGSSSSYP</sequence>
<protein>
    <submittedName>
        <fullName evidence="6">Unannotated protein</fullName>
    </submittedName>
</protein>
<dbReference type="EMBL" id="CAFBPG010000021">
    <property type="protein sequence ID" value="CAB5006438.1"/>
    <property type="molecule type" value="Genomic_DNA"/>
</dbReference>
<feature type="transmembrane region" description="Helical" evidence="1">
    <location>
        <begin position="100"/>
        <end position="120"/>
    </location>
</feature>
<keyword evidence="1" id="KW-1133">Transmembrane helix</keyword>
<evidence type="ECO:0000313" key="4">
    <source>
        <dbReference type="EMBL" id="CAB4687903.1"/>
    </source>
</evidence>
<evidence type="ECO:0000313" key="6">
    <source>
        <dbReference type="EMBL" id="CAB4896480.1"/>
    </source>
</evidence>
<gene>
    <name evidence="2" type="ORF">UFOPK1773_00307</name>
    <name evidence="3" type="ORF">UFOPK2288_00867</name>
    <name evidence="4" type="ORF">UFOPK2589_00066</name>
    <name evidence="5" type="ORF">UFOPK3287_00843</name>
    <name evidence="6" type="ORF">UFOPK3558_00444</name>
    <name evidence="7" type="ORF">UFOPK3916_00181</name>
    <name evidence="8" type="ORF">UFOPK4074_00399</name>
    <name evidence="9" type="ORF">UFOPK4372_00275</name>
</gene>
<dbReference type="GO" id="GO:0000030">
    <property type="term" value="F:mannosyltransferase activity"/>
    <property type="evidence" value="ECO:0007669"/>
    <property type="project" value="InterPro"/>
</dbReference>
<feature type="transmembrane region" description="Helical" evidence="1">
    <location>
        <begin position="364"/>
        <end position="385"/>
    </location>
</feature>
<evidence type="ECO:0000313" key="2">
    <source>
        <dbReference type="EMBL" id="CAB4583365.1"/>
    </source>
</evidence>
<dbReference type="EMBL" id="CAEZWS010000043">
    <property type="protein sequence ID" value="CAB4667962.1"/>
    <property type="molecule type" value="Genomic_DNA"/>
</dbReference>
<evidence type="ECO:0000313" key="8">
    <source>
        <dbReference type="EMBL" id="CAB5006438.1"/>
    </source>
</evidence>
<accession>A0A6J7FUQ7</accession>
<proteinExistence type="predicted"/>
<feature type="transmembrane region" description="Helical" evidence="1">
    <location>
        <begin position="165"/>
        <end position="193"/>
    </location>
</feature>
<keyword evidence="1" id="KW-0472">Membrane</keyword>
<evidence type="ECO:0000313" key="7">
    <source>
        <dbReference type="EMBL" id="CAB4969009.1"/>
    </source>
</evidence>
<dbReference type="Pfam" id="PF05208">
    <property type="entry name" value="ALG3"/>
    <property type="match status" value="1"/>
</dbReference>
<evidence type="ECO:0000256" key="1">
    <source>
        <dbReference type="SAM" id="Phobius"/>
    </source>
</evidence>
<dbReference type="AlphaFoldDB" id="A0A6J7FUQ7"/>
<dbReference type="EMBL" id="CAFBQZ010000010">
    <property type="protein sequence ID" value="CAB5070509.1"/>
    <property type="molecule type" value="Genomic_DNA"/>
</dbReference>
<feature type="transmembrane region" description="Helical" evidence="1">
    <location>
        <begin position="205"/>
        <end position="222"/>
    </location>
</feature>
<evidence type="ECO:0000313" key="5">
    <source>
        <dbReference type="EMBL" id="CAB4850642.1"/>
    </source>
</evidence>
<dbReference type="EMBL" id="CAEZUA010000011">
    <property type="protein sequence ID" value="CAB4583365.1"/>
    <property type="molecule type" value="Genomic_DNA"/>
</dbReference>
<dbReference type="InterPro" id="IPR007873">
    <property type="entry name" value="Glycosyltransferase_ALG3"/>
</dbReference>
<dbReference type="EMBL" id="CAEZXT010000002">
    <property type="protein sequence ID" value="CAB4687903.1"/>
    <property type="molecule type" value="Genomic_DNA"/>
</dbReference>
<feature type="transmembrane region" description="Helical" evidence="1">
    <location>
        <begin position="286"/>
        <end position="305"/>
    </location>
</feature>
<name>A0A6J7FUQ7_9ZZZZ</name>
<organism evidence="6">
    <name type="scientific">freshwater metagenome</name>
    <dbReference type="NCBI Taxonomy" id="449393"/>
    <lineage>
        <taxon>unclassified sequences</taxon>
        <taxon>metagenomes</taxon>
        <taxon>ecological metagenomes</taxon>
    </lineage>
</organism>